<feature type="transmembrane region" description="Helical" evidence="8">
    <location>
        <begin position="90"/>
        <end position="112"/>
    </location>
</feature>
<keyword evidence="10" id="KW-1185">Reference proteome</keyword>
<reference evidence="9 10" key="1">
    <citation type="journal article" date="2013" name="BMC Microbiol.">
        <title>Identification of the type II cytochrome c maturation pathway in anammox bacteria by comparative genomics.</title>
        <authorList>
            <person name="Ferousi C."/>
            <person name="Speth D.R."/>
            <person name="Reimann J."/>
            <person name="Op den Camp H.J."/>
            <person name="Allen J.W."/>
            <person name="Keltjens J.T."/>
            <person name="Jetten M.S."/>
        </authorList>
    </citation>
    <scope>NUCLEOTIDE SEQUENCE [LARGE SCALE GENOMIC DNA]</scope>
    <source>
        <strain evidence="9">RU1</strain>
    </source>
</reference>
<dbReference type="PANTHER" id="PTHR31686">
    <property type="match status" value="1"/>
</dbReference>
<feature type="transmembrane region" description="Helical" evidence="8">
    <location>
        <begin position="50"/>
        <end position="70"/>
    </location>
</feature>
<evidence type="ECO:0000256" key="1">
    <source>
        <dbReference type="ARBA" id="ARBA00004651"/>
    </source>
</evidence>
<keyword evidence="7 8" id="KW-0472">Membrane</keyword>
<dbReference type="GO" id="GO:0000319">
    <property type="term" value="F:sulfite transmembrane transporter activity"/>
    <property type="evidence" value="ECO:0007669"/>
    <property type="project" value="TreeGrafter"/>
</dbReference>
<name>A0A0M2UVG4_9BACT</name>
<comment type="similarity">
    <text evidence="2">Belongs to the tellurite-resistance/dicarboxylate transporter (TDT) family.</text>
</comment>
<gene>
    <name evidence="9" type="ORF">BROFUL_02369</name>
</gene>
<comment type="subcellular location">
    <subcellularLocation>
        <location evidence="1">Cell membrane</location>
        <topology evidence="1">Multi-pass membrane protein</topology>
    </subcellularLocation>
</comment>
<dbReference type="PANTHER" id="PTHR31686:SF1">
    <property type="entry name" value="SULFITE EFFLUX PUMP SSU1"/>
    <property type="match status" value="1"/>
</dbReference>
<evidence type="ECO:0000256" key="8">
    <source>
        <dbReference type="SAM" id="Phobius"/>
    </source>
</evidence>
<dbReference type="InterPro" id="IPR004695">
    <property type="entry name" value="SLAC1/Mae1/Ssu1/TehA"/>
</dbReference>
<evidence type="ECO:0000256" key="3">
    <source>
        <dbReference type="ARBA" id="ARBA00022448"/>
    </source>
</evidence>
<evidence type="ECO:0000256" key="6">
    <source>
        <dbReference type="ARBA" id="ARBA00022989"/>
    </source>
</evidence>
<organism evidence="9 10">
    <name type="scientific">Candidatus Brocadia fulgida</name>
    <dbReference type="NCBI Taxonomy" id="380242"/>
    <lineage>
        <taxon>Bacteria</taxon>
        <taxon>Pseudomonadati</taxon>
        <taxon>Planctomycetota</taxon>
        <taxon>Candidatus Brocadiia</taxon>
        <taxon>Candidatus Brocadiales</taxon>
        <taxon>Candidatus Brocadiaceae</taxon>
        <taxon>Candidatus Brocadia</taxon>
    </lineage>
</organism>
<keyword evidence="5 8" id="KW-0812">Transmembrane</keyword>
<keyword evidence="3" id="KW-0813">Transport</keyword>
<dbReference type="CDD" id="cd09319">
    <property type="entry name" value="TDT_like_1"/>
    <property type="match status" value="1"/>
</dbReference>
<feature type="transmembrane region" description="Helical" evidence="8">
    <location>
        <begin position="186"/>
        <end position="212"/>
    </location>
</feature>
<evidence type="ECO:0000313" key="9">
    <source>
        <dbReference type="EMBL" id="KKO18976.1"/>
    </source>
</evidence>
<evidence type="ECO:0000256" key="5">
    <source>
        <dbReference type="ARBA" id="ARBA00022692"/>
    </source>
</evidence>
<keyword evidence="6 8" id="KW-1133">Transmembrane helix</keyword>
<feature type="transmembrane region" description="Helical" evidence="8">
    <location>
        <begin position="25"/>
        <end position="44"/>
    </location>
</feature>
<dbReference type="PRINTS" id="PR00173">
    <property type="entry name" value="EDTRNSPORT"/>
</dbReference>
<proteinExistence type="inferred from homology"/>
<feature type="transmembrane region" description="Helical" evidence="8">
    <location>
        <begin position="292"/>
        <end position="313"/>
    </location>
</feature>
<sequence length="429" mass="48962">MVELFWLRLCCVMSIFKIATYSLDIRWFTASMATMMIASVSHVYGLEAIVPYFFITSLVIFLSILVFQAIRLIVFYKDSVSELLNPEKSLYFFTFVAAINLLGGCLSKIFHFHTTASIFWYVAITFWLGISLASFSILFLYQKSQDRKIEILHGGWFFATVGTQSTAFLGIIVAEHATQYVTCIHLFSFALWSIGASLYLIIAVFIVLRLVFYPFSNDTPLSPYWMNTGAAALTALTGTVLYQHIHIVNGPFVDFLPFLKGISLFFLSVGLWWLPFLVVLAIRRHISRNDSLVFSVGYWEIAFALGICAYSTIHMVRLFGGQYLVVASVCFYISCIILWCFSSVFTVVHLARSSVWVPVNDLTINYVVPSSFKLRGSVFEVKKIVNEWLDQTVQGVLRKRYCVVINNNLTCLISYDMLAKKWYFDQIKD</sequence>
<dbReference type="Proteomes" id="UP000034954">
    <property type="component" value="Unassembled WGS sequence"/>
</dbReference>
<dbReference type="EMBL" id="LAQJ01000226">
    <property type="protein sequence ID" value="KKO18976.1"/>
    <property type="molecule type" value="Genomic_DNA"/>
</dbReference>
<feature type="transmembrane region" description="Helical" evidence="8">
    <location>
        <begin position="118"/>
        <end position="141"/>
    </location>
</feature>
<dbReference type="GO" id="GO:0005886">
    <property type="term" value="C:plasma membrane"/>
    <property type="evidence" value="ECO:0007669"/>
    <property type="project" value="UniProtKB-SubCell"/>
</dbReference>
<feature type="transmembrane region" description="Helical" evidence="8">
    <location>
        <begin position="262"/>
        <end position="280"/>
    </location>
</feature>
<evidence type="ECO:0000256" key="7">
    <source>
        <dbReference type="ARBA" id="ARBA00023136"/>
    </source>
</evidence>
<dbReference type="Pfam" id="PF03595">
    <property type="entry name" value="SLAC1"/>
    <property type="match status" value="1"/>
</dbReference>
<feature type="transmembrane region" description="Helical" evidence="8">
    <location>
        <begin position="153"/>
        <end position="174"/>
    </location>
</feature>
<keyword evidence="4" id="KW-1003">Cell membrane</keyword>
<dbReference type="InterPro" id="IPR038665">
    <property type="entry name" value="Voltage-dep_anion_channel_sf"/>
</dbReference>
<feature type="transmembrane region" description="Helical" evidence="8">
    <location>
        <begin position="325"/>
        <end position="348"/>
    </location>
</feature>
<comment type="caution">
    <text evidence="9">The sequence shown here is derived from an EMBL/GenBank/DDBJ whole genome shotgun (WGS) entry which is preliminary data.</text>
</comment>
<dbReference type="AlphaFoldDB" id="A0A0M2UVG4"/>
<dbReference type="Gene3D" id="1.50.10.150">
    <property type="entry name" value="Voltage-dependent anion channel"/>
    <property type="match status" value="1"/>
</dbReference>
<evidence type="ECO:0000313" key="10">
    <source>
        <dbReference type="Proteomes" id="UP000034954"/>
    </source>
</evidence>
<dbReference type="InterPro" id="IPR051629">
    <property type="entry name" value="Sulfite_efflux_TDT"/>
</dbReference>
<accession>A0A0M2UVG4</accession>
<evidence type="ECO:0000256" key="2">
    <source>
        <dbReference type="ARBA" id="ARBA00008566"/>
    </source>
</evidence>
<evidence type="ECO:0000256" key="4">
    <source>
        <dbReference type="ARBA" id="ARBA00022475"/>
    </source>
</evidence>
<protein>
    <submittedName>
        <fullName evidence="9">C4-dicarboxylate transporter</fullName>
    </submittedName>
</protein>